<protein>
    <submittedName>
        <fullName evidence="1">Uncharacterized protein</fullName>
    </submittedName>
</protein>
<dbReference type="Proteomes" id="UP000001485">
    <property type="component" value="Chromosome"/>
</dbReference>
<evidence type="ECO:0000313" key="1">
    <source>
        <dbReference type="EMBL" id="ACR70472.1"/>
    </source>
</evidence>
<accession>C5B944</accession>
<gene>
    <name evidence="1" type="ordered locus">NT01EI_3334</name>
</gene>
<dbReference type="AlphaFoldDB" id="C5B944"/>
<evidence type="ECO:0000313" key="2">
    <source>
        <dbReference type="Proteomes" id="UP000001485"/>
    </source>
</evidence>
<dbReference type="EMBL" id="CP001600">
    <property type="protein sequence ID" value="ACR70472.1"/>
    <property type="molecule type" value="Genomic_DNA"/>
</dbReference>
<dbReference type="HOGENOM" id="CLU_3135071_0_0_6"/>
<organism evidence="1 2">
    <name type="scientific">Edwardsiella ictaluri (strain 93-146)</name>
    <dbReference type="NCBI Taxonomy" id="634503"/>
    <lineage>
        <taxon>Bacteria</taxon>
        <taxon>Pseudomonadati</taxon>
        <taxon>Pseudomonadota</taxon>
        <taxon>Gammaproteobacteria</taxon>
        <taxon>Enterobacterales</taxon>
        <taxon>Hafniaceae</taxon>
        <taxon>Edwardsiella</taxon>
    </lineage>
</organism>
<proteinExistence type="predicted"/>
<dbReference type="KEGG" id="eic:NT01EI_3334"/>
<reference evidence="1 2" key="2">
    <citation type="journal article" date="2012" name="J. Bacteriol.">
        <title>Genome Sequence of Edwardsiella ictaluri 93-146, a Strain Associated with a Natural Channel Catfish Outbreak of Enteric Septicemia of Catfish.</title>
        <authorList>
            <person name="Williams M.L."/>
            <person name="Gillaspy A.F."/>
            <person name="Dyer D.W."/>
            <person name="Thune R.L."/>
            <person name="Waldbieser G.C."/>
            <person name="Schuster S.C."/>
            <person name="Gipson J."/>
            <person name="Zaitshik J."/>
            <person name="Landry C."/>
            <person name="Banes M.M."/>
            <person name="Lawrence M.L."/>
        </authorList>
    </citation>
    <scope>NUCLEOTIDE SEQUENCE [LARGE SCALE GENOMIC DNA]</scope>
    <source>
        <strain evidence="1 2">93-146</strain>
    </source>
</reference>
<name>C5B944_EDWI9</name>
<sequence length="49" mass="5506">MPEAAAVHLKNVAGCGGWVARHQPVDYRESLSESDIKRVVAFWGFIFLF</sequence>
<reference evidence="2" key="1">
    <citation type="submission" date="2009-03" db="EMBL/GenBank/DDBJ databases">
        <title>Complete genome sequence of Edwardsiella ictaluri 93-146.</title>
        <authorList>
            <person name="Williams M.L."/>
            <person name="Gillaspy A.F."/>
            <person name="Dyer D.W."/>
            <person name="Thune R.L."/>
            <person name="Waldbieser G.C."/>
            <person name="Schuster S.C."/>
            <person name="Gipson J."/>
            <person name="Zaitshik J."/>
            <person name="Landry C."/>
            <person name="Lawrence M.L."/>
        </authorList>
    </citation>
    <scope>NUCLEOTIDE SEQUENCE [LARGE SCALE GENOMIC DNA]</scope>
    <source>
        <strain evidence="2">93-146</strain>
    </source>
</reference>